<gene>
    <name evidence="1" type="ORF">E1956_35175</name>
</gene>
<dbReference type="Proteomes" id="UP000295727">
    <property type="component" value="Chromosome 4"/>
</dbReference>
<organism evidence="1 2">
    <name type="scientific">Paraburkholderia pallida</name>
    <dbReference type="NCBI Taxonomy" id="2547399"/>
    <lineage>
        <taxon>Bacteria</taxon>
        <taxon>Pseudomonadati</taxon>
        <taxon>Pseudomonadota</taxon>
        <taxon>Betaproteobacteria</taxon>
        <taxon>Burkholderiales</taxon>
        <taxon>Burkholderiaceae</taxon>
        <taxon>Paraburkholderia</taxon>
    </lineage>
</organism>
<name>A0A4P7D3G0_9BURK</name>
<reference evidence="1 2" key="1">
    <citation type="submission" date="2019-03" db="EMBL/GenBank/DDBJ databases">
        <title>Paraburkholderia sp. 7MH5, isolated from subtropical forest soil.</title>
        <authorList>
            <person name="Gao Z.-H."/>
            <person name="Qiu L.-H."/>
        </authorList>
    </citation>
    <scope>NUCLEOTIDE SEQUENCE [LARGE SCALE GENOMIC DNA]</scope>
    <source>
        <strain evidence="1 2">7MH5</strain>
    </source>
</reference>
<dbReference type="OrthoDB" id="8565165at2"/>
<evidence type="ECO:0000313" key="1">
    <source>
        <dbReference type="EMBL" id="QBR02488.1"/>
    </source>
</evidence>
<sequence length="100" mass="11237">MRPTVDTMTEVLADLLRIDPIDYGDLKFEEPELCRLVLSTLVAKHEALRGSGMSAVNVNTTYLLTTAVLMLENLVLRARLLMRAGEQVDVHALLDRYSIH</sequence>
<proteinExistence type="predicted"/>
<keyword evidence="2" id="KW-1185">Reference proteome</keyword>
<protein>
    <submittedName>
        <fullName evidence="1">Uncharacterized protein</fullName>
    </submittedName>
</protein>
<dbReference type="EMBL" id="CP038151">
    <property type="protein sequence ID" value="QBR02488.1"/>
    <property type="molecule type" value="Genomic_DNA"/>
</dbReference>
<dbReference type="KEGG" id="ppai:E1956_35175"/>
<evidence type="ECO:0000313" key="2">
    <source>
        <dbReference type="Proteomes" id="UP000295727"/>
    </source>
</evidence>
<accession>A0A4P7D3G0</accession>
<dbReference type="RefSeq" id="WP_134758012.1">
    <property type="nucleotide sequence ID" value="NZ_CP038151.1"/>
</dbReference>
<dbReference type="AlphaFoldDB" id="A0A4P7D3G0"/>